<keyword evidence="5 12" id="KW-0862">Zinc</keyword>
<keyword evidence="7" id="KW-0805">Transcription regulation</keyword>
<dbReference type="Proteomes" id="UP000095023">
    <property type="component" value="Unassembled WGS sequence"/>
</dbReference>
<dbReference type="InterPro" id="IPR039780">
    <property type="entry name" value="Mot2"/>
</dbReference>
<keyword evidence="6 11" id="KW-0694">RNA-binding</keyword>
<dbReference type="InterPro" id="IPR001841">
    <property type="entry name" value="Znf_RING"/>
</dbReference>
<feature type="domain" description="RING-type" evidence="14">
    <location>
        <begin position="18"/>
        <end position="63"/>
    </location>
</feature>
<evidence type="ECO:0000256" key="8">
    <source>
        <dbReference type="ARBA" id="ARBA00023054"/>
    </source>
</evidence>
<feature type="region of interest" description="Disordered" evidence="13">
    <location>
        <begin position="82"/>
        <end position="103"/>
    </location>
</feature>
<keyword evidence="3 12" id="KW-0479">Metal-binding</keyword>
<keyword evidence="18" id="KW-1185">Reference proteome</keyword>
<dbReference type="GO" id="GO:0016567">
    <property type="term" value="P:protein ubiquitination"/>
    <property type="evidence" value="ECO:0007669"/>
    <property type="project" value="TreeGrafter"/>
</dbReference>
<dbReference type="EMBL" id="KV453842">
    <property type="protein sequence ID" value="ODV90334.1"/>
    <property type="molecule type" value="Genomic_DNA"/>
</dbReference>
<dbReference type="GO" id="GO:0061630">
    <property type="term" value="F:ubiquitin protein ligase activity"/>
    <property type="evidence" value="ECO:0007669"/>
    <property type="project" value="UniProtKB-ARBA"/>
</dbReference>
<reference evidence="18" key="1">
    <citation type="submission" date="2016-02" db="EMBL/GenBank/DDBJ databases">
        <title>Comparative genomics of biotechnologically important yeasts.</title>
        <authorList>
            <consortium name="DOE Joint Genome Institute"/>
            <person name="Riley R."/>
            <person name="Haridas S."/>
            <person name="Wolfe K.H."/>
            <person name="Lopes M.R."/>
            <person name="Hittinger C.T."/>
            <person name="Goker M."/>
            <person name="Salamov A."/>
            <person name="Wisecaver J."/>
            <person name="Long T.M."/>
            <person name="Aerts A.L."/>
            <person name="Barry K."/>
            <person name="Choi C."/>
            <person name="Clum A."/>
            <person name="Coughlan A.Y."/>
            <person name="Deshpande S."/>
            <person name="Douglass A.P."/>
            <person name="Hanson S.J."/>
            <person name="Klenk H.-P."/>
            <person name="Labutti K."/>
            <person name="Lapidus A."/>
            <person name="Lindquist E."/>
            <person name="Lipzen A."/>
            <person name="Meier-Kolthoff J.P."/>
            <person name="Ohm R.A."/>
            <person name="Otillar R.P."/>
            <person name="Pangilinan J."/>
            <person name="Peng Y."/>
            <person name="Rokas A."/>
            <person name="Rosa C.A."/>
            <person name="Scheuner C."/>
            <person name="Sibirny A.A."/>
            <person name="Slot J.C."/>
            <person name="Stielow J.B."/>
            <person name="Sun H."/>
            <person name="Kurtzman C.P."/>
            <person name="Blackwell M."/>
            <person name="Jeffries T.W."/>
            <person name="Grigoriev I.V."/>
        </authorList>
    </citation>
    <scope>NUCLEOTIDE SEQUENCE [LARGE SCALE GENOMIC DNA]</scope>
    <source>
        <strain evidence="18">NRRL Y-17796</strain>
    </source>
</reference>
<dbReference type="PROSITE" id="PS50103">
    <property type="entry name" value="ZF_C3H1"/>
    <property type="match status" value="1"/>
</dbReference>
<evidence type="ECO:0000259" key="16">
    <source>
        <dbReference type="PROSITE" id="PS50103"/>
    </source>
</evidence>
<gene>
    <name evidence="17" type="ORF">CANCADRAFT_2062</name>
</gene>
<dbReference type="GO" id="GO:0008270">
    <property type="term" value="F:zinc ion binding"/>
    <property type="evidence" value="ECO:0007669"/>
    <property type="project" value="UniProtKB-KW"/>
</dbReference>
<dbReference type="AlphaFoldDB" id="A0A1E4TF00"/>
<dbReference type="GO" id="GO:0120271">
    <property type="term" value="P:negative regulation of nuclear mRNA surveillance of meiosis-specific transcripts"/>
    <property type="evidence" value="ECO:0007669"/>
    <property type="project" value="EnsemblFungi"/>
</dbReference>
<feature type="compositionally biased region" description="Polar residues" evidence="13">
    <location>
        <begin position="232"/>
        <end position="246"/>
    </location>
</feature>
<keyword evidence="8" id="KW-0175">Coiled coil</keyword>
<dbReference type="OrthoDB" id="1923159at2759"/>
<dbReference type="InterPro" id="IPR039515">
    <property type="entry name" value="NOT4_mRING-HC-C4C4"/>
</dbReference>
<evidence type="ECO:0000256" key="7">
    <source>
        <dbReference type="ARBA" id="ARBA00023015"/>
    </source>
</evidence>
<name>A0A1E4TF00_9ASCO</name>
<feature type="region of interest" description="Disordered" evidence="13">
    <location>
        <begin position="230"/>
        <end position="312"/>
    </location>
</feature>
<dbReference type="FunFam" id="3.30.40.10:FF:000006">
    <property type="entry name" value="CCR4-NOT transcription complex subunit 4"/>
    <property type="match status" value="1"/>
</dbReference>
<dbReference type="PROSITE" id="PS50089">
    <property type="entry name" value="ZF_RING_2"/>
    <property type="match status" value="1"/>
</dbReference>
<feature type="domain" description="RRM" evidence="15">
    <location>
        <begin position="121"/>
        <end position="202"/>
    </location>
</feature>
<evidence type="ECO:0000256" key="5">
    <source>
        <dbReference type="ARBA" id="ARBA00022833"/>
    </source>
</evidence>
<dbReference type="SMART" id="SM00361">
    <property type="entry name" value="RRM_1"/>
    <property type="match status" value="1"/>
</dbReference>
<evidence type="ECO:0000259" key="14">
    <source>
        <dbReference type="PROSITE" id="PS50089"/>
    </source>
</evidence>
<evidence type="ECO:0000256" key="4">
    <source>
        <dbReference type="ARBA" id="ARBA00022771"/>
    </source>
</evidence>
<dbReference type="Gene3D" id="3.30.40.10">
    <property type="entry name" value="Zinc/RING finger domain, C3HC4 (zinc finger)"/>
    <property type="match status" value="1"/>
</dbReference>
<accession>A0A1E4TF00</accession>
<dbReference type="CDD" id="cd16618">
    <property type="entry name" value="mRING-HC-C4C4_CNOT4"/>
    <property type="match status" value="1"/>
</dbReference>
<evidence type="ECO:0000256" key="10">
    <source>
        <dbReference type="ARBA" id="ARBA00023242"/>
    </source>
</evidence>
<organism evidence="17 18">
    <name type="scientific">Tortispora caseinolytica NRRL Y-17796</name>
    <dbReference type="NCBI Taxonomy" id="767744"/>
    <lineage>
        <taxon>Eukaryota</taxon>
        <taxon>Fungi</taxon>
        <taxon>Dikarya</taxon>
        <taxon>Ascomycota</taxon>
        <taxon>Saccharomycotina</taxon>
        <taxon>Trigonopsidomycetes</taxon>
        <taxon>Trigonopsidales</taxon>
        <taxon>Trigonopsidaceae</taxon>
        <taxon>Tortispora</taxon>
    </lineage>
</organism>
<dbReference type="SUPFAM" id="SSF54928">
    <property type="entry name" value="RNA-binding domain, RBD"/>
    <property type="match status" value="1"/>
</dbReference>
<sequence>MTKSDGFSSSCDEDVEQCPLCIEDMELSDKRFKPCPCGYQICQFCYNTIRRNPEQDGKCPNCRRPYDDESVEFKALTPEELKADMQKAKKDKERKNKEKEKKEVEQAQRKHLAGMRVIQKNLVYVIGFNPKIPDEELQATLSGDQFFGQYGKIQKLVVSRRNGGGIGVYVTYQRKEDAARCIAAVDGTINDNKILRAAYGTTKYCSYYLRGQTCPNPNCMFLHQPGEEADSYTRQDLSTMQHSAKQGHSGAPGTTGPPSVSGSPASAKPAAMNGGTAASKSNVSSRSASVNLDNRRSVTPEASASPTAPWAKPAAVVSHIAAPISTQTSRAPTPQAVKQPSHLLPHTQPNSQSQLYSYLANTDLYQSLDKTVEFLAAQSNVKNFKIKISSSALSELDLKQARSMPPLFSFSKPDKSITTNCAPPPGLSGTV</sequence>
<evidence type="ECO:0000256" key="13">
    <source>
        <dbReference type="SAM" id="MobiDB-lite"/>
    </source>
</evidence>
<dbReference type="InterPro" id="IPR035979">
    <property type="entry name" value="RBD_domain_sf"/>
</dbReference>
<feature type="compositionally biased region" description="Low complexity" evidence="13">
    <location>
        <begin position="247"/>
        <end position="291"/>
    </location>
</feature>
<dbReference type="FunFam" id="3.30.70.330:FF:000257">
    <property type="entry name" value="CCR4-NOT core complex subunit Not4"/>
    <property type="match status" value="1"/>
</dbReference>
<dbReference type="InterPro" id="IPR000504">
    <property type="entry name" value="RRM_dom"/>
</dbReference>
<evidence type="ECO:0000256" key="3">
    <source>
        <dbReference type="ARBA" id="ARBA00022723"/>
    </source>
</evidence>
<evidence type="ECO:0000256" key="12">
    <source>
        <dbReference type="PROSITE-ProRule" id="PRU00723"/>
    </source>
</evidence>
<comment type="subcellular location">
    <subcellularLocation>
        <location evidence="1">Nucleus</location>
    </subcellularLocation>
</comment>
<dbReference type="InterPro" id="IPR034261">
    <property type="entry name" value="CNOT4_RRM"/>
</dbReference>
<dbReference type="PROSITE" id="PS50102">
    <property type="entry name" value="RRM"/>
    <property type="match status" value="1"/>
</dbReference>
<dbReference type="InterPro" id="IPR013083">
    <property type="entry name" value="Znf_RING/FYVE/PHD"/>
</dbReference>
<dbReference type="PANTHER" id="PTHR12603">
    <property type="entry name" value="CCR4-NOT TRANSCRIPTION COMPLEX RELATED"/>
    <property type="match status" value="1"/>
</dbReference>
<protein>
    <recommendedName>
        <fullName evidence="19">RING-type domain-containing protein</fullName>
    </recommendedName>
</protein>
<dbReference type="SUPFAM" id="SSF57850">
    <property type="entry name" value="RING/U-box"/>
    <property type="match status" value="1"/>
</dbReference>
<dbReference type="Pfam" id="PF00076">
    <property type="entry name" value="RRM_1"/>
    <property type="match status" value="1"/>
</dbReference>
<evidence type="ECO:0000256" key="11">
    <source>
        <dbReference type="PROSITE-ProRule" id="PRU00176"/>
    </source>
</evidence>
<dbReference type="GO" id="GO:0005634">
    <property type="term" value="C:nucleus"/>
    <property type="evidence" value="ECO:0007669"/>
    <property type="project" value="UniProtKB-SubCell"/>
</dbReference>
<evidence type="ECO:0000313" key="17">
    <source>
        <dbReference type="EMBL" id="ODV90334.1"/>
    </source>
</evidence>
<dbReference type="CDD" id="cd12438">
    <property type="entry name" value="RRM_CNOT4"/>
    <property type="match status" value="1"/>
</dbReference>
<dbReference type="Gene3D" id="3.30.70.330">
    <property type="match status" value="1"/>
</dbReference>
<keyword evidence="9" id="KW-0804">Transcription</keyword>
<keyword evidence="10" id="KW-0539">Nucleus</keyword>
<dbReference type="GO" id="GO:0000289">
    <property type="term" value="P:nuclear-transcribed mRNA poly(A) tail shortening"/>
    <property type="evidence" value="ECO:0007669"/>
    <property type="project" value="EnsemblFungi"/>
</dbReference>
<evidence type="ECO:0000256" key="2">
    <source>
        <dbReference type="ARBA" id="ARBA00022491"/>
    </source>
</evidence>
<evidence type="ECO:0000256" key="6">
    <source>
        <dbReference type="ARBA" id="ARBA00022884"/>
    </source>
</evidence>
<evidence type="ECO:0000256" key="1">
    <source>
        <dbReference type="ARBA" id="ARBA00004123"/>
    </source>
</evidence>
<dbReference type="InterPro" id="IPR003954">
    <property type="entry name" value="RRM_euk-type"/>
</dbReference>
<dbReference type="GO" id="GO:0030015">
    <property type="term" value="C:CCR4-NOT core complex"/>
    <property type="evidence" value="ECO:0007669"/>
    <property type="project" value="EnsemblFungi"/>
</dbReference>
<dbReference type="PANTHER" id="PTHR12603:SF0">
    <property type="entry name" value="CCR4-NOT TRANSCRIPTION COMPLEX SUBUNIT 4"/>
    <property type="match status" value="1"/>
</dbReference>
<dbReference type="InterPro" id="IPR012677">
    <property type="entry name" value="Nucleotide-bd_a/b_plait_sf"/>
</dbReference>
<evidence type="ECO:0000259" key="15">
    <source>
        <dbReference type="PROSITE" id="PS50102"/>
    </source>
</evidence>
<evidence type="ECO:0000256" key="9">
    <source>
        <dbReference type="ARBA" id="ARBA00023163"/>
    </source>
</evidence>
<dbReference type="GO" id="GO:0003723">
    <property type="term" value="F:RNA binding"/>
    <property type="evidence" value="ECO:0007669"/>
    <property type="project" value="UniProtKB-UniRule"/>
</dbReference>
<keyword evidence="2" id="KW-0678">Repressor</keyword>
<keyword evidence="4 12" id="KW-0863">Zinc-finger</keyword>
<dbReference type="Pfam" id="PF14570">
    <property type="entry name" value="zf-RING_4"/>
    <property type="match status" value="1"/>
</dbReference>
<dbReference type="InterPro" id="IPR000571">
    <property type="entry name" value="Znf_CCCH"/>
</dbReference>
<feature type="domain" description="C3H1-type" evidence="16">
    <location>
        <begin position="199"/>
        <end position="226"/>
    </location>
</feature>
<feature type="zinc finger region" description="C3H1-type" evidence="12">
    <location>
        <begin position="199"/>
        <end position="226"/>
    </location>
</feature>
<evidence type="ECO:0000313" key="18">
    <source>
        <dbReference type="Proteomes" id="UP000095023"/>
    </source>
</evidence>
<proteinExistence type="predicted"/>
<evidence type="ECO:0008006" key="19">
    <source>
        <dbReference type="Google" id="ProtNLM"/>
    </source>
</evidence>